<dbReference type="Proteomes" id="UP000794436">
    <property type="component" value="Unassembled WGS sequence"/>
</dbReference>
<reference evidence="2" key="1">
    <citation type="submission" date="2019-03" db="EMBL/GenBank/DDBJ databases">
        <title>Long read genome sequence of the mycoparasitic Pythium oligandrum ATCC 38472 isolated from sugarbeet rhizosphere.</title>
        <authorList>
            <person name="Gaulin E."/>
        </authorList>
    </citation>
    <scope>NUCLEOTIDE SEQUENCE</scope>
    <source>
        <strain evidence="2">ATCC 38472_TT</strain>
    </source>
</reference>
<name>A0A8K1FMZ7_PYTOL</name>
<keyword evidence="3" id="KW-1185">Reference proteome</keyword>
<protein>
    <submittedName>
        <fullName evidence="2">Uncharacterized protein</fullName>
    </submittedName>
</protein>
<dbReference type="AlphaFoldDB" id="A0A8K1FMZ7"/>
<sequence>MAGIQEGAAELMELFQLPGEPATFINGDDDEHHEHKLSAEDKLAMLPLPGPDTDLDGKARNRLIVRRYYYRKLTNLNELRAEVERLEDRYQQLLREEQAMAARPSAMGEQSHQTRRQETHAAYVELARLSDALRRENEELLRTTSDYEKMERQLSTLYISQCKSAERTHTMLEEKKANPGIQVRTITSEECADIMARAYKRIEAHRESTESFMNGASVFGWHDRYRYENKNLSFSLQKTFRHQTLDTLASKTWELIQCGETFAELFPSSLQASFFELQRLDDNNLVYYHTLQLGAKTDIRTKSVVLCSRTSVMDGDGCLLVFRSLNPRNFVLNEGGVKPGRDRRGRQKIEIQAEENWTNMFIWLLFQRSTEDGEHCVTEFGGTMFESPLLPASWWLVERLQCTMKVEQRVFGGPGLLAV</sequence>
<feature type="coiled-coil region" evidence="1">
    <location>
        <begin position="69"/>
        <end position="153"/>
    </location>
</feature>
<evidence type="ECO:0000313" key="3">
    <source>
        <dbReference type="Proteomes" id="UP000794436"/>
    </source>
</evidence>
<accession>A0A8K1FMZ7</accession>
<organism evidence="2 3">
    <name type="scientific">Pythium oligandrum</name>
    <name type="common">Mycoparasitic fungus</name>
    <dbReference type="NCBI Taxonomy" id="41045"/>
    <lineage>
        <taxon>Eukaryota</taxon>
        <taxon>Sar</taxon>
        <taxon>Stramenopiles</taxon>
        <taxon>Oomycota</taxon>
        <taxon>Peronosporomycetes</taxon>
        <taxon>Pythiales</taxon>
        <taxon>Pythiaceae</taxon>
        <taxon>Pythium</taxon>
    </lineage>
</organism>
<dbReference type="EMBL" id="SPLM01000041">
    <property type="protein sequence ID" value="TMW64138.1"/>
    <property type="molecule type" value="Genomic_DNA"/>
</dbReference>
<dbReference type="OrthoDB" id="97510at2759"/>
<comment type="caution">
    <text evidence="2">The sequence shown here is derived from an EMBL/GenBank/DDBJ whole genome shotgun (WGS) entry which is preliminary data.</text>
</comment>
<keyword evidence="1" id="KW-0175">Coiled coil</keyword>
<dbReference type="CDD" id="cd14686">
    <property type="entry name" value="bZIP"/>
    <property type="match status" value="1"/>
</dbReference>
<proteinExistence type="predicted"/>
<evidence type="ECO:0000256" key="1">
    <source>
        <dbReference type="SAM" id="Coils"/>
    </source>
</evidence>
<gene>
    <name evidence="2" type="ORF">Poli38472_014255</name>
</gene>
<evidence type="ECO:0000313" key="2">
    <source>
        <dbReference type="EMBL" id="TMW64138.1"/>
    </source>
</evidence>